<feature type="transmembrane region" description="Helical" evidence="7">
    <location>
        <begin position="528"/>
        <end position="552"/>
    </location>
</feature>
<feature type="transmembrane region" description="Helical" evidence="7">
    <location>
        <begin position="122"/>
        <end position="145"/>
    </location>
</feature>
<evidence type="ECO:0000256" key="3">
    <source>
        <dbReference type="ARBA" id="ARBA00022692"/>
    </source>
</evidence>
<name>A0A1E3PE76_9ASCO</name>
<keyword evidence="3 7" id="KW-0812">Transmembrane</keyword>
<keyword evidence="2" id="KW-0813">Transport</keyword>
<sequence>MTPSSNRPSERSLLASSSPRQSQARPLSPTQQPQGLPSSSSSSALWTPAKALLEANENGSRRSKVEVIADQVQSPSNEVVSPKSTFYIFLLTIVIGGLQLSWSTEFSQGTPFLLSLGMSKTLMSLVWIAGPLSGTIGQPIVGILSDNLRWKYGRRRPFIIGGGIAVMLSLFILSYSTDIVALVTGKSYETDSDWLKTKTIPLAVMFVYILDFSISVIQGAGRAFIVDNVPTYQQQVANAWAARSTGFGNIAGFILGSINLPRDLPFLGKTPFKALCACASIALVVTITPACLFVKEIDPNKDRTIERNPYESLHNDSEDMGLLGAELGANTLKSVGAFTSLKNMYSQTIAATSRLPPQIKLACKIQFFAWIGYFPMLFYATTYVGEMYKKEFFENRPANSPPLTKKEADALWQESTRVGTKALVIYSIISLALNIVLPMIIQPSYIKESEKEYKASSSNDMEFLDASALLNNIAPAAAAATTAGSSASMPSLSGHREKKPTIHSRFYYYLEKADNHVNRLRQAMIIPWLTVGRCWLISHVIFTLATFSTLWISTTHSAMAFVAILGIPWAHALWAPFVIISEEISRVKVKKAQLADGWDIPHAKKYAAYEHNSGIVLGIHNVFVALPQVISSLMSSILFKFYSAAPGDDEGLMYDDSIGWIFRFGGLFTLMAVYLSFQLKTSEQLDEEDNTTHDDHLD</sequence>
<dbReference type="InterPro" id="IPR036259">
    <property type="entry name" value="MFS_trans_sf"/>
</dbReference>
<evidence type="ECO:0000256" key="4">
    <source>
        <dbReference type="ARBA" id="ARBA00022989"/>
    </source>
</evidence>
<feature type="transmembrane region" description="Helical" evidence="7">
    <location>
        <begin position="558"/>
        <end position="580"/>
    </location>
</feature>
<gene>
    <name evidence="8" type="ORF">NADFUDRAFT_84326</name>
</gene>
<comment type="subcellular location">
    <subcellularLocation>
        <location evidence="1">Membrane</location>
        <topology evidence="1">Multi-pass membrane protein</topology>
    </subcellularLocation>
</comment>
<dbReference type="STRING" id="857566.A0A1E3PE76"/>
<dbReference type="PANTHER" id="PTHR19432:SF35">
    <property type="entry name" value="SOLUTE CARRIER FAMILY 45 MEMBER 3 ISOFORM X1"/>
    <property type="match status" value="1"/>
</dbReference>
<evidence type="ECO:0000256" key="5">
    <source>
        <dbReference type="ARBA" id="ARBA00023136"/>
    </source>
</evidence>
<feature type="transmembrane region" description="Helical" evidence="7">
    <location>
        <begin position="658"/>
        <end position="677"/>
    </location>
</feature>
<feature type="compositionally biased region" description="Low complexity" evidence="6">
    <location>
        <begin position="26"/>
        <end position="44"/>
    </location>
</feature>
<feature type="transmembrane region" description="Helical" evidence="7">
    <location>
        <begin position="423"/>
        <end position="441"/>
    </location>
</feature>
<feature type="transmembrane region" description="Helical" evidence="7">
    <location>
        <begin position="84"/>
        <end position="102"/>
    </location>
</feature>
<dbReference type="SUPFAM" id="SSF103473">
    <property type="entry name" value="MFS general substrate transporter"/>
    <property type="match status" value="2"/>
</dbReference>
<feature type="transmembrane region" description="Helical" evidence="7">
    <location>
        <begin position="203"/>
        <end position="225"/>
    </location>
</feature>
<evidence type="ECO:0000256" key="2">
    <source>
        <dbReference type="ARBA" id="ARBA00022448"/>
    </source>
</evidence>
<feature type="transmembrane region" description="Helical" evidence="7">
    <location>
        <begin position="157"/>
        <end position="183"/>
    </location>
</feature>
<dbReference type="OrthoDB" id="28755at2759"/>
<keyword evidence="4 7" id="KW-1133">Transmembrane helix</keyword>
<evidence type="ECO:0008006" key="10">
    <source>
        <dbReference type="Google" id="ProtNLM"/>
    </source>
</evidence>
<dbReference type="EMBL" id="KV454414">
    <property type="protein sequence ID" value="ODQ63719.1"/>
    <property type="molecule type" value="Genomic_DNA"/>
</dbReference>
<keyword evidence="5 7" id="KW-0472">Membrane</keyword>
<feature type="transmembrane region" description="Helical" evidence="7">
    <location>
        <begin position="237"/>
        <end position="260"/>
    </location>
</feature>
<dbReference type="Proteomes" id="UP000095009">
    <property type="component" value="Unassembled WGS sequence"/>
</dbReference>
<feature type="region of interest" description="Disordered" evidence="6">
    <location>
        <begin position="1"/>
        <end position="44"/>
    </location>
</feature>
<accession>A0A1E3PE76</accession>
<feature type="transmembrane region" description="Helical" evidence="7">
    <location>
        <begin position="272"/>
        <end position="294"/>
    </location>
</feature>
<organism evidence="8 9">
    <name type="scientific">Nadsonia fulvescens var. elongata DSM 6958</name>
    <dbReference type="NCBI Taxonomy" id="857566"/>
    <lineage>
        <taxon>Eukaryota</taxon>
        <taxon>Fungi</taxon>
        <taxon>Dikarya</taxon>
        <taxon>Ascomycota</taxon>
        <taxon>Saccharomycotina</taxon>
        <taxon>Dipodascomycetes</taxon>
        <taxon>Dipodascales</taxon>
        <taxon>Dipodascales incertae sedis</taxon>
        <taxon>Nadsonia</taxon>
    </lineage>
</organism>
<dbReference type="GO" id="GO:0005886">
    <property type="term" value="C:plasma membrane"/>
    <property type="evidence" value="ECO:0007669"/>
    <property type="project" value="TreeGrafter"/>
</dbReference>
<evidence type="ECO:0000256" key="7">
    <source>
        <dbReference type="SAM" id="Phobius"/>
    </source>
</evidence>
<dbReference type="Gene3D" id="1.20.1250.20">
    <property type="entry name" value="MFS general substrate transporter like domains"/>
    <property type="match status" value="1"/>
</dbReference>
<keyword evidence="9" id="KW-1185">Reference proteome</keyword>
<proteinExistence type="predicted"/>
<evidence type="ECO:0000313" key="9">
    <source>
        <dbReference type="Proteomes" id="UP000095009"/>
    </source>
</evidence>
<dbReference type="GO" id="GO:0008506">
    <property type="term" value="F:sucrose:proton symporter activity"/>
    <property type="evidence" value="ECO:0007669"/>
    <property type="project" value="TreeGrafter"/>
</dbReference>
<reference evidence="8 9" key="1">
    <citation type="journal article" date="2016" name="Proc. Natl. Acad. Sci. U.S.A.">
        <title>Comparative genomics of biotechnologically important yeasts.</title>
        <authorList>
            <person name="Riley R."/>
            <person name="Haridas S."/>
            <person name="Wolfe K.H."/>
            <person name="Lopes M.R."/>
            <person name="Hittinger C.T."/>
            <person name="Goeker M."/>
            <person name="Salamov A.A."/>
            <person name="Wisecaver J.H."/>
            <person name="Long T.M."/>
            <person name="Calvey C.H."/>
            <person name="Aerts A.L."/>
            <person name="Barry K.W."/>
            <person name="Choi C."/>
            <person name="Clum A."/>
            <person name="Coughlan A.Y."/>
            <person name="Deshpande S."/>
            <person name="Douglass A.P."/>
            <person name="Hanson S.J."/>
            <person name="Klenk H.-P."/>
            <person name="LaButti K.M."/>
            <person name="Lapidus A."/>
            <person name="Lindquist E.A."/>
            <person name="Lipzen A.M."/>
            <person name="Meier-Kolthoff J.P."/>
            <person name="Ohm R.A."/>
            <person name="Otillar R.P."/>
            <person name="Pangilinan J.L."/>
            <person name="Peng Y."/>
            <person name="Rokas A."/>
            <person name="Rosa C.A."/>
            <person name="Scheuner C."/>
            <person name="Sibirny A.A."/>
            <person name="Slot J.C."/>
            <person name="Stielow J.B."/>
            <person name="Sun H."/>
            <person name="Kurtzman C.P."/>
            <person name="Blackwell M."/>
            <person name="Grigoriev I.V."/>
            <person name="Jeffries T.W."/>
        </authorList>
    </citation>
    <scope>NUCLEOTIDE SEQUENCE [LARGE SCALE GENOMIC DNA]</scope>
    <source>
        <strain evidence="8 9">DSM 6958</strain>
    </source>
</reference>
<protein>
    <recommendedName>
        <fullName evidence="10">MFS general substrate transporter</fullName>
    </recommendedName>
</protein>
<dbReference type="AlphaFoldDB" id="A0A1E3PE76"/>
<dbReference type="Pfam" id="PF13347">
    <property type="entry name" value="MFS_2"/>
    <property type="match status" value="1"/>
</dbReference>
<feature type="transmembrane region" description="Helical" evidence="7">
    <location>
        <begin position="614"/>
        <end position="638"/>
    </location>
</feature>
<feature type="transmembrane region" description="Helical" evidence="7">
    <location>
        <begin position="367"/>
        <end position="385"/>
    </location>
</feature>
<evidence type="ECO:0000313" key="8">
    <source>
        <dbReference type="EMBL" id="ODQ63719.1"/>
    </source>
</evidence>
<evidence type="ECO:0000256" key="1">
    <source>
        <dbReference type="ARBA" id="ARBA00004141"/>
    </source>
</evidence>
<dbReference type="PANTHER" id="PTHR19432">
    <property type="entry name" value="SUGAR TRANSPORTER"/>
    <property type="match status" value="1"/>
</dbReference>
<evidence type="ECO:0000256" key="6">
    <source>
        <dbReference type="SAM" id="MobiDB-lite"/>
    </source>
</evidence>
<feature type="compositionally biased region" description="Polar residues" evidence="6">
    <location>
        <begin position="14"/>
        <end position="25"/>
    </location>
</feature>